<evidence type="ECO:0000256" key="4">
    <source>
        <dbReference type="ARBA" id="ARBA00022840"/>
    </source>
</evidence>
<dbReference type="GO" id="GO:0016301">
    <property type="term" value="F:kinase activity"/>
    <property type="evidence" value="ECO:0007669"/>
    <property type="project" value="UniProtKB-KW"/>
</dbReference>
<keyword evidence="9" id="KW-1185">Reference proteome</keyword>
<proteinExistence type="predicted"/>
<reference evidence="8 9" key="1">
    <citation type="submission" date="2013-10" db="EMBL/GenBank/DDBJ databases">
        <title>The Genome Sequence of Prevotella nigrescens CC14M.</title>
        <authorList>
            <consortium name="The Broad Institute Genomics Platform"/>
            <person name="Earl A."/>
            <person name="Allen-Vercoe E."/>
            <person name="Daigneault M."/>
            <person name="Young S.K."/>
            <person name="Zeng Q."/>
            <person name="Gargeya S."/>
            <person name="Fitzgerald M."/>
            <person name="Abouelleil A."/>
            <person name="Alvarado L."/>
            <person name="Chapman S.B."/>
            <person name="Gainer-Dewar J."/>
            <person name="Goldberg J."/>
            <person name="Griggs A."/>
            <person name="Gujja S."/>
            <person name="Hansen M."/>
            <person name="Howarth C."/>
            <person name="Imamovic A."/>
            <person name="Ireland A."/>
            <person name="Larimer J."/>
            <person name="McCowan C."/>
            <person name="Murphy C."/>
            <person name="Pearson M."/>
            <person name="Poon T.W."/>
            <person name="Priest M."/>
            <person name="Roberts A."/>
            <person name="Saif S."/>
            <person name="Shea T."/>
            <person name="Sykes S."/>
            <person name="Wortman J."/>
            <person name="Nusbaum C."/>
            <person name="Birren B."/>
        </authorList>
    </citation>
    <scope>NUCLEOTIDE SEQUENCE [LARGE SCALE GENOMIC DNA]</scope>
    <source>
        <strain evidence="8 9">CC14M</strain>
    </source>
</reference>
<dbReference type="EMBL" id="AZJH01000035">
    <property type="protein sequence ID" value="ETD27005.1"/>
    <property type="molecule type" value="Genomic_DNA"/>
</dbReference>
<feature type="domain" description="Thiamin pyrophosphokinase-like substrate-binding" evidence="7">
    <location>
        <begin position="157"/>
        <end position="225"/>
    </location>
</feature>
<dbReference type="InterPro" id="IPR007371">
    <property type="entry name" value="TPK_catalytic"/>
</dbReference>
<evidence type="ECO:0000259" key="6">
    <source>
        <dbReference type="Pfam" id="PF04263"/>
    </source>
</evidence>
<dbReference type="Gene3D" id="3.40.50.10240">
    <property type="entry name" value="Thiamin pyrophosphokinase, catalytic domain"/>
    <property type="match status" value="1"/>
</dbReference>
<dbReference type="InterPro" id="IPR006282">
    <property type="entry name" value="Thi_PPkinase"/>
</dbReference>
<dbReference type="PANTHER" id="PTHR41299">
    <property type="entry name" value="THIAMINE PYROPHOSPHOKINASE"/>
    <property type="match status" value="1"/>
</dbReference>
<keyword evidence="4" id="KW-0067">ATP-binding</keyword>
<keyword evidence="1" id="KW-0808">Transferase</keyword>
<keyword evidence="2" id="KW-0547">Nucleotide-binding</keyword>
<dbReference type="GO" id="GO:0005524">
    <property type="term" value="F:ATP binding"/>
    <property type="evidence" value="ECO:0007669"/>
    <property type="project" value="UniProtKB-KW"/>
</dbReference>
<dbReference type="EC" id="2.7.6.2" evidence="5"/>
<dbReference type="InterPro" id="IPR049442">
    <property type="entry name" value="Thi_PPkinase-like_C"/>
</dbReference>
<dbReference type="Proteomes" id="UP000018727">
    <property type="component" value="Unassembled WGS sequence"/>
</dbReference>
<dbReference type="Pfam" id="PF04263">
    <property type="entry name" value="TPK_catalytic"/>
    <property type="match status" value="1"/>
</dbReference>
<dbReference type="SUPFAM" id="SSF63999">
    <property type="entry name" value="Thiamin pyrophosphokinase, catalytic domain"/>
    <property type="match status" value="1"/>
</dbReference>
<dbReference type="PATRIC" id="fig|1073366.3.peg.2204"/>
<dbReference type="CDD" id="cd07995">
    <property type="entry name" value="TPK"/>
    <property type="match status" value="1"/>
</dbReference>
<organism evidence="8 9">
    <name type="scientific">Prevotella nigrescens CC14M</name>
    <dbReference type="NCBI Taxonomy" id="1073366"/>
    <lineage>
        <taxon>Bacteria</taxon>
        <taxon>Pseudomonadati</taxon>
        <taxon>Bacteroidota</taxon>
        <taxon>Bacteroidia</taxon>
        <taxon>Bacteroidales</taxon>
        <taxon>Prevotellaceae</taxon>
        <taxon>Prevotella</taxon>
    </lineage>
</organism>
<dbReference type="PANTHER" id="PTHR41299:SF1">
    <property type="entry name" value="THIAMINE PYROPHOSPHOKINASE"/>
    <property type="match status" value="1"/>
</dbReference>
<evidence type="ECO:0000256" key="1">
    <source>
        <dbReference type="ARBA" id="ARBA00022679"/>
    </source>
</evidence>
<dbReference type="InterPro" id="IPR036759">
    <property type="entry name" value="TPK_catalytic_sf"/>
</dbReference>
<dbReference type="GO" id="GO:0004788">
    <property type="term" value="F:thiamine diphosphokinase activity"/>
    <property type="evidence" value="ECO:0007669"/>
    <property type="project" value="UniProtKB-UniRule"/>
</dbReference>
<feature type="domain" description="Thiamin pyrophosphokinase catalytic" evidence="6">
    <location>
        <begin position="42"/>
        <end position="145"/>
    </location>
</feature>
<evidence type="ECO:0000256" key="5">
    <source>
        <dbReference type="NCBIfam" id="TIGR01378"/>
    </source>
</evidence>
<dbReference type="InterPro" id="IPR053149">
    <property type="entry name" value="TPK"/>
</dbReference>
<evidence type="ECO:0000313" key="9">
    <source>
        <dbReference type="Proteomes" id="UP000018727"/>
    </source>
</evidence>
<keyword evidence="3 8" id="KW-0418">Kinase</keyword>
<comment type="caution">
    <text evidence="8">The sequence shown here is derived from an EMBL/GenBank/DDBJ whole genome shotgun (WGS) entry which is preliminary data.</text>
</comment>
<protein>
    <recommendedName>
        <fullName evidence="5">Thiamine diphosphokinase</fullName>
        <ecNumber evidence="5">2.7.6.2</ecNumber>
    </recommendedName>
</protein>
<dbReference type="HOGENOM" id="CLU_044237_2_0_10"/>
<dbReference type="GO" id="GO:0009229">
    <property type="term" value="P:thiamine diphosphate biosynthetic process"/>
    <property type="evidence" value="ECO:0007669"/>
    <property type="project" value="InterPro"/>
</dbReference>
<evidence type="ECO:0000313" key="8">
    <source>
        <dbReference type="EMBL" id="ETD27005.1"/>
    </source>
</evidence>
<evidence type="ECO:0000256" key="2">
    <source>
        <dbReference type="ARBA" id="ARBA00022741"/>
    </source>
</evidence>
<dbReference type="GO" id="GO:0006772">
    <property type="term" value="P:thiamine metabolic process"/>
    <property type="evidence" value="ECO:0007669"/>
    <property type="project" value="UniProtKB-UniRule"/>
</dbReference>
<gene>
    <name evidence="8" type="ORF">HMPREF1173_02154</name>
</gene>
<evidence type="ECO:0000259" key="7">
    <source>
        <dbReference type="Pfam" id="PF21275"/>
    </source>
</evidence>
<dbReference type="NCBIfam" id="TIGR01378">
    <property type="entry name" value="thi_PPkinase"/>
    <property type="match status" value="1"/>
</dbReference>
<accession>V8CJ22</accession>
<name>V8CJ22_9BACT</name>
<dbReference type="AlphaFoldDB" id="V8CJ22"/>
<dbReference type="Pfam" id="PF21275">
    <property type="entry name" value="Thi_PPkinase_C"/>
    <property type="match status" value="1"/>
</dbReference>
<evidence type="ECO:0000256" key="3">
    <source>
        <dbReference type="ARBA" id="ARBA00022777"/>
    </source>
</evidence>
<sequence>MEANDAGRHTNQRIETMKELKNEYDVVILAAGDFPTDVAAMRILRNAKHLIACDGAVEELLEMNIEPEVIVGDGDSVSAATKAKYLSIFHTIEEQEDNDLTKATKYALRCFDLKEKPTFCYLGATGKREDHTLGNIALLIHYYKHLNIAPTMVTNYGWFTVSQGKTTFAAFPKQQVSIFQIGCKRMESKGLKWNIYPFSEFWQGTLNEAVGNSFTIEADSAYLIYQTHKPKE</sequence>